<dbReference type="SUPFAM" id="SSF48264">
    <property type="entry name" value="Cytochrome P450"/>
    <property type="match status" value="1"/>
</dbReference>
<organism evidence="12 13">
    <name type="scientific">Candolleomyces aberdarensis</name>
    <dbReference type="NCBI Taxonomy" id="2316362"/>
    <lineage>
        <taxon>Eukaryota</taxon>
        <taxon>Fungi</taxon>
        <taxon>Dikarya</taxon>
        <taxon>Basidiomycota</taxon>
        <taxon>Agaricomycotina</taxon>
        <taxon>Agaricomycetes</taxon>
        <taxon>Agaricomycetidae</taxon>
        <taxon>Agaricales</taxon>
        <taxon>Agaricineae</taxon>
        <taxon>Psathyrellaceae</taxon>
        <taxon>Candolleomyces</taxon>
    </lineage>
</organism>
<evidence type="ECO:0000313" key="12">
    <source>
        <dbReference type="EMBL" id="RXW19071.1"/>
    </source>
</evidence>
<evidence type="ECO:0000256" key="6">
    <source>
        <dbReference type="ARBA" id="ARBA00023002"/>
    </source>
</evidence>
<dbReference type="InterPro" id="IPR050364">
    <property type="entry name" value="Cytochrome_P450_fung"/>
</dbReference>
<keyword evidence="8 10" id="KW-0503">Monooxygenase</keyword>
<evidence type="ECO:0000256" key="3">
    <source>
        <dbReference type="ARBA" id="ARBA00010617"/>
    </source>
</evidence>
<dbReference type="GO" id="GO:0020037">
    <property type="term" value="F:heme binding"/>
    <property type="evidence" value="ECO:0007669"/>
    <property type="project" value="InterPro"/>
</dbReference>
<dbReference type="PANTHER" id="PTHR46300">
    <property type="entry name" value="P450, PUTATIVE (EUROFUNG)-RELATED-RELATED"/>
    <property type="match status" value="1"/>
</dbReference>
<protein>
    <recommendedName>
        <fullName evidence="14">Cytochrome P450</fullName>
    </recommendedName>
</protein>
<dbReference type="InterPro" id="IPR002401">
    <property type="entry name" value="Cyt_P450_E_grp-I"/>
</dbReference>
<dbReference type="EMBL" id="SDEE01000223">
    <property type="protein sequence ID" value="RXW19071.1"/>
    <property type="molecule type" value="Genomic_DNA"/>
</dbReference>
<dbReference type="Proteomes" id="UP000290288">
    <property type="component" value="Unassembled WGS sequence"/>
</dbReference>
<dbReference type="PROSITE" id="PS00086">
    <property type="entry name" value="CYTOCHROME_P450"/>
    <property type="match status" value="1"/>
</dbReference>
<keyword evidence="5 9" id="KW-0479">Metal-binding</keyword>
<dbReference type="Gene3D" id="1.10.630.10">
    <property type="entry name" value="Cytochrome P450"/>
    <property type="match status" value="2"/>
</dbReference>
<dbReference type="InterPro" id="IPR001128">
    <property type="entry name" value="Cyt_P450"/>
</dbReference>
<evidence type="ECO:0000256" key="1">
    <source>
        <dbReference type="ARBA" id="ARBA00001971"/>
    </source>
</evidence>
<gene>
    <name evidence="12" type="ORF">EST38_g6791</name>
</gene>
<evidence type="ECO:0000256" key="2">
    <source>
        <dbReference type="ARBA" id="ARBA00005179"/>
    </source>
</evidence>
<dbReference type="Pfam" id="PF00067">
    <property type="entry name" value="p450"/>
    <property type="match status" value="1"/>
</dbReference>
<evidence type="ECO:0000256" key="4">
    <source>
        <dbReference type="ARBA" id="ARBA00022617"/>
    </source>
</evidence>
<dbReference type="PRINTS" id="PR00385">
    <property type="entry name" value="P450"/>
</dbReference>
<dbReference type="GO" id="GO:0016705">
    <property type="term" value="F:oxidoreductase activity, acting on paired donors, with incorporation or reduction of molecular oxygen"/>
    <property type="evidence" value="ECO:0007669"/>
    <property type="project" value="InterPro"/>
</dbReference>
<evidence type="ECO:0000256" key="9">
    <source>
        <dbReference type="PIRSR" id="PIRSR602401-1"/>
    </source>
</evidence>
<evidence type="ECO:0000256" key="10">
    <source>
        <dbReference type="RuleBase" id="RU000461"/>
    </source>
</evidence>
<keyword evidence="13" id="KW-1185">Reference proteome</keyword>
<dbReference type="PANTHER" id="PTHR46300:SF7">
    <property type="entry name" value="P450, PUTATIVE (EUROFUNG)-RELATED"/>
    <property type="match status" value="1"/>
</dbReference>
<feature type="binding site" description="axial binding residue" evidence="9">
    <location>
        <position position="353"/>
    </location>
    <ligand>
        <name>heme</name>
        <dbReference type="ChEBI" id="CHEBI:30413"/>
    </ligand>
    <ligandPart>
        <name>Fe</name>
        <dbReference type="ChEBI" id="CHEBI:18248"/>
    </ligandPart>
</feature>
<comment type="caution">
    <text evidence="12">The sequence shown here is derived from an EMBL/GenBank/DDBJ whole genome shotgun (WGS) entry which is preliminary data.</text>
</comment>
<reference evidence="12 13" key="1">
    <citation type="submission" date="2019-01" db="EMBL/GenBank/DDBJ databases">
        <title>Draft genome sequence of Psathyrella aberdarensis IHI B618.</title>
        <authorList>
            <person name="Buettner E."/>
            <person name="Kellner H."/>
        </authorList>
    </citation>
    <scope>NUCLEOTIDE SEQUENCE [LARGE SCALE GENOMIC DNA]</scope>
    <source>
        <strain evidence="12 13">IHI B618</strain>
    </source>
</reference>
<evidence type="ECO:0000256" key="8">
    <source>
        <dbReference type="ARBA" id="ARBA00023033"/>
    </source>
</evidence>
<dbReference type="PRINTS" id="PR00463">
    <property type="entry name" value="EP450I"/>
</dbReference>
<feature type="chain" id="PRO_5020390010" description="Cytochrome P450" evidence="11">
    <location>
        <begin position="24"/>
        <end position="411"/>
    </location>
</feature>
<dbReference type="InterPro" id="IPR036396">
    <property type="entry name" value="Cyt_P450_sf"/>
</dbReference>
<dbReference type="STRING" id="2316362.A0A4Q2DJ14"/>
<keyword evidence="6 10" id="KW-0560">Oxidoreductase</keyword>
<accession>A0A4Q2DJ14</accession>
<dbReference type="GO" id="GO:0004497">
    <property type="term" value="F:monooxygenase activity"/>
    <property type="evidence" value="ECO:0007669"/>
    <property type="project" value="UniProtKB-KW"/>
</dbReference>
<keyword evidence="4 9" id="KW-0349">Heme</keyword>
<dbReference type="GO" id="GO:0005506">
    <property type="term" value="F:iron ion binding"/>
    <property type="evidence" value="ECO:0007669"/>
    <property type="project" value="InterPro"/>
</dbReference>
<sequence>MWDSCLILLSGLGLAIVVKGIVAEKKRNPRGLPLPPGPKGDIVYLNAMGQGILVLGSHRRAVDLLDKRATNYSDRPVIPITDMMYFNWNFGLMPYGGVWRQHRRSFHQLLNNNVVQRYHPIIYEETKAFLRNLKSHPEGVFEHLQSLFGTAIMRTAYGFNDIRQNQTLIHDADTLASAFTEATVPGLPDENAQDRAELETVARNVCSMAYFAGVDTAASSGTALLYVLASYPHVQAKGQAEIDAIIGSDRLPLVTDRAELPYVHAIIKEVSRWYTVVPLGVAHANAEADEYEGYFIPKGTYVLQNNWAMMHDPELFDQPFEFNPERYLRKDGQIDPSVPDAEAAAFGHGRRICPGRHFSNDTLFVMAAFLLSTYNVSAPKDEDGNVVPMKLELKNPAIRYVVLSIRSDAGR</sequence>
<evidence type="ECO:0000256" key="7">
    <source>
        <dbReference type="ARBA" id="ARBA00023004"/>
    </source>
</evidence>
<name>A0A4Q2DJ14_9AGAR</name>
<evidence type="ECO:0008006" key="14">
    <source>
        <dbReference type="Google" id="ProtNLM"/>
    </source>
</evidence>
<keyword evidence="7 9" id="KW-0408">Iron</keyword>
<dbReference type="CDD" id="cd11065">
    <property type="entry name" value="CYP64-like"/>
    <property type="match status" value="1"/>
</dbReference>
<evidence type="ECO:0000256" key="5">
    <source>
        <dbReference type="ARBA" id="ARBA00022723"/>
    </source>
</evidence>
<feature type="signal peptide" evidence="11">
    <location>
        <begin position="1"/>
        <end position="23"/>
    </location>
</feature>
<evidence type="ECO:0000313" key="13">
    <source>
        <dbReference type="Proteomes" id="UP000290288"/>
    </source>
</evidence>
<comment type="cofactor">
    <cofactor evidence="1 9">
        <name>heme</name>
        <dbReference type="ChEBI" id="CHEBI:30413"/>
    </cofactor>
</comment>
<evidence type="ECO:0000256" key="11">
    <source>
        <dbReference type="SAM" id="SignalP"/>
    </source>
</evidence>
<dbReference type="AlphaFoldDB" id="A0A4Q2DJ14"/>
<comment type="similarity">
    <text evidence="3 10">Belongs to the cytochrome P450 family.</text>
</comment>
<dbReference type="InterPro" id="IPR017972">
    <property type="entry name" value="Cyt_P450_CS"/>
</dbReference>
<keyword evidence="11" id="KW-0732">Signal</keyword>
<proteinExistence type="inferred from homology"/>
<dbReference type="OrthoDB" id="2789670at2759"/>
<comment type="pathway">
    <text evidence="2">Secondary metabolite biosynthesis.</text>
</comment>